<feature type="domain" description="Myb-like" evidence="5">
    <location>
        <begin position="29"/>
        <end position="81"/>
    </location>
</feature>
<dbReference type="GO" id="GO:0009739">
    <property type="term" value="P:response to gibberellin"/>
    <property type="evidence" value="ECO:0007669"/>
    <property type="project" value="TreeGrafter"/>
</dbReference>
<evidence type="ECO:0000256" key="4">
    <source>
        <dbReference type="ARBA" id="ARBA00023242"/>
    </source>
</evidence>
<dbReference type="GO" id="GO:0006355">
    <property type="term" value="P:regulation of DNA-templated transcription"/>
    <property type="evidence" value="ECO:0007669"/>
    <property type="project" value="UniProtKB-ARBA"/>
</dbReference>
<dbReference type="PROSITE" id="PS51294">
    <property type="entry name" value="HTH_MYB"/>
    <property type="match status" value="1"/>
</dbReference>
<evidence type="ECO:0000259" key="6">
    <source>
        <dbReference type="PROSITE" id="PS51293"/>
    </source>
</evidence>
<gene>
    <name evidence="8" type="ORF">QJS10_CPA03g01275</name>
</gene>
<dbReference type="SUPFAM" id="SSF46689">
    <property type="entry name" value="Homeodomain-like"/>
    <property type="match status" value="1"/>
</dbReference>
<dbReference type="PANTHER" id="PTHR44191:SF4">
    <property type="entry name" value="OS01G0187900 PROTEIN"/>
    <property type="match status" value="1"/>
</dbReference>
<dbReference type="CDD" id="cd00167">
    <property type="entry name" value="SANT"/>
    <property type="match status" value="1"/>
</dbReference>
<dbReference type="GO" id="GO:0003677">
    <property type="term" value="F:DNA binding"/>
    <property type="evidence" value="ECO:0007669"/>
    <property type="project" value="UniProtKB-KW"/>
</dbReference>
<keyword evidence="2" id="KW-0238">DNA-binding</keyword>
<dbReference type="InterPro" id="IPR009057">
    <property type="entry name" value="Homeodomain-like_sf"/>
</dbReference>
<sequence>MKTLIVHEPIQTPLSSSDRIYHSDSGVPKKKYVSVRWTKEEHMRFLEGLQAFGRGEWAGIAKDYVITKNPTQVTSHAQKPFLYQSKNAGKQQRGSSIFDLPLPPPQPAPQRQMNNVENPTLVRVRIPFWMHIGVSNTATNPIRPLAISVNPNMQRQ</sequence>
<dbReference type="InterPro" id="IPR001005">
    <property type="entry name" value="SANT/Myb"/>
</dbReference>
<evidence type="ECO:0000256" key="2">
    <source>
        <dbReference type="ARBA" id="ARBA00023125"/>
    </source>
</evidence>
<feature type="domain" description="HTH myb-type" evidence="7">
    <location>
        <begin position="29"/>
        <end position="85"/>
    </location>
</feature>
<evidence type="ECO:0000313" key="9">
    <source>
        <dbReference type="Proteomes" id="UP001180020"/>
    </source>
</evidence>
<keyword evidence="1" id="KW-0805">Transcription regulation</keyword>
<keyword evidence="9" id="KW-1185">Reference proteome</keyword>
<keyword evidence="3" id="KW-0804">Transcription</keyword>
<feature type="domain" description="SANT" evidence="6">
    <location>
        <begin position="36"/>
        <end position="73"/>
    </location>
</feature>
<reference evidence="8" key="2">
    <citation type="submission" date="2023-06" db="EMBL/GenBank/DDBJ databases">
        <authorList>
            <person name="Ma L."/>
            <person name="Liu K.-W."/>
            <person name="Li Z."/>
            <person name="Hsiao Y.-Y."/>
            <person name="Qi Y."/>
            <person name="Fu T."/>
            <person name="Tang G."/>
            <person name="Zhang D."/>
            <person name="Sun W.-H."/>
            <person name="Liu D.-K."/>
            <person name="Li Y."/>
            <person name="Chen G.-Z."/>
            <person name="Liu X.-D."/>
            <person name="Liao X.-Y."/>
            <person name="Jiang Y.-T."/>
            <person name="Yu X."/>
            <person name="Hao Y."/>
            <person name="Huang J."/>
            <person name="Zhao X.-W."/>
            <person name="Ke S."/>
            <person name="Chen Y.-Y."/>
            <person name="Wu W.-L."/>
            <person name="Hsu J.-L."/>
            <person name="Lin Y.-F."/>
            <person name="Huang M.-D."/>
            <person name="Li C.-Y."/>
            <person name="Huang L."/>
            <person name="Wang Z.-W."/>
            <person name="Zhao X."/>
            <person name="Zhong W.-Y."/>
            <person name="Peng D.-H."/>
            <person name="Ahmad S."/>
            <person name="Lan S."/>
            <person name="Zhang J.-S."/>
            <person name="Tsai W.-C."/>
            <person name="Van De Peer Y."/>
            <person name="Liu Z.-J."/>
        </authorList>
    </citation>
    <scope>NUCLEOTIDE SEQUENCE</scope>
    <source>
        <strain evidence="8">CP</strain>
        <tissue evidence="8">Leaves</tissue>
    </source>
</reference>
<evidence type="ECO:0000259" key="5">
    <source>
        <dbReference type="PROSITE" id="PS50090"/>
    </source>
</evidence>
<protein>
    <submittedName>
        <fullName evidence="8">Uncharacterized protein</fullName>
    </submittedName>
</protein>
<dbReference type="GO" id="GO:0009723">
    <property type="term" value="P:response to ethylene"/>
    <property type="evidence" value="ECO:0007669"/>
    <property type="project" value="TreeGrafter"/>
</dbReference>
<dbReference type="Pfam" id="PF00249">
    <property type="entry name" value="Myb_DNA-binding"/>
    <property type="match status" value="1"/>
</dbReference>
<dbReference type="Gene3D" id="1.10.10.60">
    <property type="entry name" value="Homeodomain-like"/>
    <property type="match status" value="1"/>
</dbReference>
<dbReference type="InterPro" id="IPR006447">
    <property type="entry name" value="Myb_dom_plants"/>
</dbReference>
<dbReference type="PANTHER" id="PTHR44191">
    <property type="entry name" value="TRANSCRIPTION FACTOR KUA1"/>
    <property type="match status" value="1"/>
</dbReference>
<proteinExistence type="predicted"/>
<keyword evidence="4" id="KW-0539">Nucleus</keyword>
<organism evidence="8 9">
    <name type="scientific">Acorus calamus</name>
    <name type="common">Sweet flag</name>
    <dbReference type="NCBI Taxonomy" id="4465"/>
    <lineage>
        <taxon>Eukaryota</taxon>
        <taxon>Viridiplantae</taxon>
        <taxon>Streptophyta</taxon>
        <taxon>Embryophyta</taxon>
        <taxon>Tracheophyta</taxon>
        <taxon>Spermatophyta</taxon>
        <taxon>Magnoliopsida</taxon>
        <taxon>Liliopsida</taxon>
        <taxon>Acoraceae</taxon>
        <taxon>Acorus</taxon>
    </lineage>
</organism>
<evidence type="ECO:0000313" key="8">
    <source>
        <dbReference type="EMBL" id="KAK1320254.1"/>
    </source>
</evidence>
<evidence type="ECO:0000256" key="3">
    <source>
        <dbReference type="ARBA" id="ARBA00023163"/>
    </source>
</evidence>
<dbReference type="PROSITE" id="PS51293">
    <property type="entry name" value="SANT"/>
    <property type="match status" value="1"/>
</dbReference>
<reference evidence="8" key="1">
    <citation type="journal article" date="2023" name="Nat. Commun.">
        <title>Diploid and tetraploid genomes of Acorus and the evolution of monocots.</title>
        <authorList>
            <person name="Ma L."/>
            <person name="Liu K.W."/>
            <person name="Li Z."/>
            <person name="Hsiao Y.Y."/>
            <person name="Qi Y."/>
            <person name="Fu T."/>
            <person name="Tang G.D."/>
            <person name="Zhang D."/>
            <person name="Sun W.H."/>
            <person name="Liu D.K."/>
            <person name="Li Y."/>
            <person name="Chen G.Z."/>
            <person name="Liu X.D."/>
            <person name="Liao X.Y."/>
            <person name="Jiang Y.T."/>
            <person name="Yu X."/>
            <person name="Hao Y."/>
            <person name="Huang J."/>
            <person name="Zhao X.W."/>
            <person name="Ke S."/>
            <person name="Chen Y.Y."/>
            <person name="Wu W.L."/>
            <person name="Hsu J.L."/>
            <person name="Lin Y.F."/>
            <person name="Huang M.D."/>
            <person name="Li C.Y."/>
            <person name="Huang L."/>
            <person name="Wang Z.W."/>
            <person name="Zhao X."/>
            <person name="Zhong W.Y."/>
            <person name="Peng D.H."/>
            <person name="Ahmad S."/>
            <person name="Lan S."/>
            <person name="Zhang J.S."/>
            <person name="Tsai W.C."/>
            <person name="Van de Peer Y."/>
            <person name="Liu Z.J."/>
        </authorList>
    </citation>
    <scope>NUCLEOTIDE SEQUENCE</scope>
    <source>
        <strain evidence="8">CP</strain>
    </source>
</reference>
<dbReference type="InterPro" id="IPR017884">
    <property type="entry name" value="SANT_dom"/>
</dbReference>
<dbReference type="InterPro" id="IPR017930">
    <property type="entry name" value="Myb_dom"/>
</dbReference>
<accession>A0AAV9F3R7</accession>
<name>A0AAV9F3R7_ACOCL</name>
<dbReference type="AlphaFoldDB" id="A0AAV9F3R7"/>
<dbReference type="EMBL" id="JAUJYO010000003">
    <property type="protein sequence ID" value="KAK1320254.1"/>
    <property type="molecule type" value="Genomic_DNA"/>
</dbReference>
<dbReference type="SMART" id="SM00717">
    <property type="entry name" value="SANT"/>
    <property type="match status" value="1"/>
</dbReference>
<dbReference type="NCBIfam" id="TIGR01557">
    <property type="entry name" value="myb_SHAQKYF"/>
    <property type="match status" value="1"/>
</dbReference>
<evidence type="ECO:0000256" key="1">
    <source>
        <dbReference type="ARBA" id="ARBA00023015"/>
    </source>
</evidence>
<comment type="caution">
    <text evidence="8">The sequence shown here is derived from an EMBL/GenBank/DDBJ whole genome shotgun (WGS) entry which is preliminary data.</text>
</comment>
<dbReference type="Proteomes" id="UP001180020">
    <property type="component" value="Unassembled WGS sequence"/>
</dbReference>
<evidence type="ECO:0000259" key="7">
    <source>
        <dbReference type="PROSITE" id="PS51294"/>
    </source>
</evidence>
<dbReference type="PROSITE" id="PS50090">
    <property type="entry name" value="MYB_LIKE"/>
    <property type="match status" value="1"/>
</dbReference>
<dbReference type="InterPro" id="IPR052245">
    <property type="entry name" value="Plant_Stress_Dev_TF"/>
</dbReference>